<dbReference type="SUPFAM" id="SSF111038">
    <property type="entry name" value="YjbQ-like"/>
    <property type="match status" value="1"/>
</dbReference>
<dbReference type="PANTHER" id="PTHR30615">
    <property type="entry name" value="UNCHARACTERIZED PROTEIN YJBQ-RELATED"/>
    <property type="match status" value="1"/>
</dbReference>
<evidence type="ECO:0000313" key="3">
    <source>
        <dbReference type="Proteomes" id="UP000762703"/>
    </source>
</evidence>
<gene>
    <name evidence="2" type="ORF">E7Z73_02570</name>
</gene>
<dbReference type="InterPro" id="IPR035917">
    <property type="entry name" value="YjbQ-like_sf"/>
</dbReference>
<sequence length="135" mass="15274">MSSKKLILNSSRNFEIIDITAMINNEIDIKSGIVNVFSKHSTSAIVVNENESGLLKDLELMLSDLVSDKYSWQHDRIDNNAKSHLKSFLLSSSETIPISDRKLDLGTWQSVFFVELDGPRNNRTVDLTFISDLNE</sequence>
<proteinExistence type="inferred from homology"/>
<dbReference type="RefSeq" id="WP_303736263.1">
    <property type="nucleotide sequence ID" value="NZ_SUTE01000022.1"/>
</dbReference>
<reference evidence="2" key="1">
    <citation type="submission" date="2019-04" db="EMBL/GenBank/DDBJ databases">
        <title>Evolution of Biomass-Degrading Anaerobic Consortia Revealed by Metagenomics.</title>
        <authorList>
            <person name="Peng X."/>
        </authorList>
    </citation>
    <scope>NUCLEOTIDE SEQUENCE</scope>
    <source>
        <strain evidence="2">SIG12</strain>
    </source>
</reference>
<dbReference type="PANTHER" id="PTHR30615:SF8">
    <property type="entry name" value="UPF0047 PROTEIN C4A8.02C"/>
    <property type="match status" value="1"/>
</dbReference>
<dbReference type="Gene3D" id="2.60.120.460">
    <property type="entry name" value="YjbQ-like"/>
    <property type="match status" value="1"/>
</dbReference>
<evidence type="ECO:0000256" key="1">
    <source>
        <dbReference type="ARBA" id="ARBA00005534"/>
    </source>
</evidence>
<organism evidence="2 3">
    <name type="scientific">Methanobrevibacter millerae</name>
    <dbReference type="NCBI Taxonomy" id="230361"/>
    <lineage>
        <taxon>Archaea</taxon>
        <taxon>Methanobacteriati</taxon>
        <taxon>Methanobacteriota</taxon>
        <taxon>Methanomada group</taxon>
        <taxon>Methanobacteria</taxon>
        <taxon>Methanobacteriales</taxon>
        <taxon>Methanobacteriaceae</taxon>
        <taxon>Methanobrevibacter</taxon>
    </lineage>
</organism>
<dbReference type="AlphaFoldDB" id="A0A8T3VEG1"/>
<comment type="caution">
    <text evidence="2">The sequence shown here is derived from an EMBL/GenBank/DDBJ whole genome shotgun (WGS) entry which is preliminary data.</text>
</comment>
<dbReference type="NCBIfam" id="TIGR00149">
    <property type="entry name" value="TIGR00149_YjbQ"/>
    <property type="match status" value="1"/>
</dbReference>
<accession>A0A8T3VEG1</accession>
<protein>
    <submittedName>
        <fullName evidence="2">YjbQ family protein</fullName>
    </submittedName>
</protein>
<evidence type="ECO:0000313" key="2">
    <source>
        <dbReference type="EMBL" id="MBE6504616.1"/>
    </source>
</evidence>
<dbReference type="Proteomes" id="UP000762703">
    <property type="component" value="Unassembled WGS sequence"/>
</dbReference>
<name>A0A8T3VEG1_9EURY</name>
<comment type="similarity">
    <text evidence="1">Belongs to the UPF0047 family.</text>
</comment>
<dbReference type="EMBL" id="SUTE01000022">
    <property type="protein sequence ID" value="MBE6504616.1"/>
    <property type="molecule type" value="Genomic_DNA"/>
</dbReference>
<dbReference type="InterPro" id="IPR001602">
    <property type="entry name" value="UPF0047_YjbQ-like"/>
</dbReference>
<dbReference type="Pfam" id="PF01894">
    <property type="entry name" value="YjbQ"/>
    <property type="match status" value="1"/>
</dbReference>
<dbReference type="PIRSF" id="PIRSF004681">
    <property type="entry name" value="UCP004681"/>
    <property type="match status" value="1"/>
</dbReference>